<accession>A0A523XPT8</accession>
<evidence type="ECO:0000256" key="5">
    <source>
        <dbReference type="ARBA" id="ARBA00023136"/>
    </source>
</evidence>
<feature type="transmembrane region" description="Helical" evidence="7">
    <location>
        <begin position="21"/>
        <end position="41"/>
    </location>
</feature>
<dbReference type="AlphaFoldDB" id="A0A523XPT8"/>
<dbReference type="GO" id="GO:0022857">
    <property type="term" value="F:transmembrane transporter activity"/>
    <property type="evidence" value="ECO:0007669"/>
    <property type="project" value="TreeGrafter"/>
</dbReference>
<reference evidence="10 11" key="1">
    <citation type="submission" date="2019-03" db="EMBL/GenBank/DDBJ databases">
        <title>Metabolic potential of uncultured bacteria and archaea associated with petroleum seepage in deep-sea sediments.</title>
        <authorList>
            <person name="Dong X."/>
            <person name="Hubert C."/>
        </authorList>
    </citation>
    <scope>NUCLEOTIDE SEQUENCE [LARGE SCALE GENOMIC DNA]</scope>
    <source>
        <strain evidence="10">E29_bin36</strain>
    </source>
</reference>
<feature type="transmembrane region" description="Helical" evidence="7">
    <location>
        <begin position="376"/>
        <end position="394"/>
    </location>
</feature>
<name>A0A523XPT8_UNCT6</name>
<dbReference type="PANTHER" id="PTHR30572:SF4">
    <property type="entry name" value="ABC TRANSPORTER PERMEASE YTRF"/>
    <property type="match status" value="1"/>
</dbReference>
<evidence type="ECO:0000256" key="4">
    <source>
        <dbReference type="ARBA" id="ARBA00022989"/>
    </source>
</evidence>
<sequence>MKLGDIVFMAMDGMKDRKFRVSLNVLGILIGISAIVALLSMTTGMSVSVNQQMELLDPTTIIVIPGSFMGMSGRGGGADGLGGGTTLTLRDIERIERISGVAMATPVISKTVEIQISGYSDSVTVTGIIPEEYSQAFATIEVTEGRFLRGSDSMSTVLGATVAHPQHLEEPIARLGSRVTLDITDQEEKETATFRVAGILEEIGGMMFGSADTQIFTTFTTAQRIFHTGNTVDQIIIKARSVESVERITIEVQDELGEDVMVMSSEVITEMVGSVLTMIEAILGGIAAISLVVAGISVINTMMISVMERTREIGVMKALGAKSRDVLMMFLTESLLTGLIGGVIGVVFGVFLGQMASTVLTFTMGVSLTSVPSLEVGMVGVVFAVITATLSGFYPSRKASKLAPVEALRYE</sequence>
<protein>
    <submittedName>
        <fullName evidence="10">ABC transporter permease</fullName>
    </submittedName>
</protein>
<keyword evidence="3 7" id="KW-0812">Transmembrane</keyword>
<keyword evidence="5 7" id="KW-0472">Membrane</keyword>
<comment type="subcellular location">
    <subcellularLocation>
        <location evidence="1">Cell membrane</location>
        <topology evidence="1">Multi-pass membrane protein</topology>
    </subcellularLocation>
</comment>
<evidence type="ECO:0000313" key="11">
    <source>
        <dbReference type="Proteomes" id="UP000315534"/>
    </source>
</evidence>
<comment type="similarity">
    <text evidence="6">Belongs to the ABC-4 integral membrane protein family.</text>
</comment>
<dbReference type="InterPro" id="IPR025857">
    <property type="entry name" value="MacB_PCD"/>
</dbReference>
<organism evidence="10 11">
    <name type="scientific">candidate division TA06 bacterium</name>
    <dbReference type="NCBI Taxonomy" id="2250710"/>
    <lineage>
        <taxon>Bacteria</taxon>
        <taxon>Bacteria division TA06</taxon>
    </lineage>
</organism>
<dbReference type="InterPro" id="IPR003838">
    <property type="entry name" value="ABC3_permease_C"/>
</dbReference>
<gene>
    <name evidence="10" type="ORF">E3J38_04160</name>
</gene>
<evidence type="ECO:0000256" key="7">
    <source>
        <dbReference type="SAM" id="Phobius"/>
    </source>
</evidence>
<evidence type="ECO:0000256" key="1">
    <source>
        <dbReference type="ARBA" id="ARBA00004651"/>
    </source>
</evidence>
<dbReference type="InterPro" id="IPR050250">
    <property type="entry name" value="Macrolide_Exporter_MacB"/>
</dbReference>
<evidence type="ECO:0000256" key="3">
    <source>
        <dbReference type="ARBA" id="ARBA00022692"/>
    </source>
</evidence>
<dbReference type="PANTHER" id="PTHR30572">
    <property type="entry name" value="MEMBRANE COMPONENT OF TRANSPORTER-RELATED"/>
    <property type="match status" value="1"/>
</dbReference>
<dbReference type="Pfam" id="PF02687">
    <property type="entry name" value="FtsX"/>
    <property type="match status" value="1"/>
</dbReference>
<evidence type="ECO:0000256" key="2">
    <source>
        <dbReference type="ARBA" id="ARBA00022475"/>
    </source>
</evidence>
<proteinExistence type="inferred from homology"/>
<keyword evidence="4 7" id="KW-1133">Transmembrane helix</keyword>
<evidence type="ECO:0000256" key="6">
    <source>
        <dbReference type="ARBA" id="ARBA00038076"/>
    </source>
</evidence>
<feature type="transmembrane region" description="Helical" evidence="7">
    <location>
        <begin position="281"/>
        <end position="306"/>
    </location>
</feature>
<dbReference type="GO" id="GO:0005886">
    <property type="term" value="C:plasma membrane"/>
    <property type="evidence" value="ECO:0007669"/>
    <property type="project" value="UniProtKB-SubCell"/>
</dbReference>
<evidence type="ECO:0000313" key="10">
    <source>
        <dbReference type="EMBL" id="TET81294.1"/>
    </source>
</evidence>
<evidence type="ECO:0000259" key="9">
    <source>
        <dbReference type="Pfam" id="PF12704"/>
    </source>
</evidence>
<feature type="domain" description="MacB-like periplasmic core" evidence="9">
    <location>
        <begin position="23"/>
        <end position="252"/>
    </location>
</feature>
<dbReference type="Pfam" id="PF12704">
    <property type="entry name" value="MacB_PCD"/>
    <property type="match status" value="1"/>
</dbReference>
<dbReference type="Proteomes" id="UP000315534">
    <property type="component" value="Unassembled WGS sequence"/>
</dbReference>
<feature type="transmembrane region" description="Helical" evidence="7">
    <location>
        <begin position="327"/>
        <end position="356"/>
    </location>
</feature>
<keyword evidence="2" id="KW-1003">Cell membrane</keyword>
<evidence type="ECO:0000259" key="8">
    <source>
        <dbReference type="Pfam" id="PF02687"/>
    </source>
</evidence>
<dbReference type="EMBL" id="SOIP01000254">
    <property type="protein sequence ID" value="TET81294.1"/>
    <property type="molecule type" value="Genomic_DNA"/>
</dbReference>
<comment type="caution">
    <text evidence="10">The sequence shown here is derived from an EMBL/GenBank/DDBJ whole genome shotgun (WGS) entry which is preliminary data.</text>
</comment>
<feature type="domain" description="ABC3 transporter permease C-terminal" evidence="8">
    <location>
        <begin position="286"/>
        <end position="404"/>
    </location>
</feature>